<sequence>MSDRQEQVKQLQQKIDSGVNETTSYLGQVKKNVQEFDAQNQFTQTAQSYLEVGIDKATASVEQLKDAGSNLRAHANDASDETMEAARKSLEQVKHALDTLRNQAQDYDKKFVTGDREGVLATVQHSVENVINTTRQRSMDAIEMAKDQWTRLWEMLQGASSTAQHGVKVAVGETARVAGKVDNTLGVSSTAGAAVGAVAGVARNADERLGVSVGAASVDQRLTGGMGGNLANKGMGIVNDTVGYISESLQNAKIAAEGSEAAQHVEGRAQELSGAAKERINQTGVPDSIYAGQQRASETFEAAKQRVASGKSTENDESLYSQAAGMIQNAKTSAMDYAGVTEGESTSQQAQQAAGTLRNRAADGANTASDKAHEGATSLKHQTYSATEDVRHQLHNAADYTSDRTHEAADVTRSKGQEMADKSHHQSSTAADKAHEYGEHARGYARDTADSGANKAHHATSRAQSAVHEQTEPSKPGFGEKVKGAAHHVKEKLHDTMSRHKDTSN</sequence>
<dbReference type="Proteomes" id="UP000053237">
    <property type="component" value="Unassembled WGS sequence"/>
</dbReference>
<accession>A0A024GI65</accession>
<organism evidence="3 4">
    <name type="scientific">Albugo candida</name>
    <dbReference type="NCBI Taxonomy" id="65357"/>
    <lineage>
        <taxon>Eukaryota</taxon>
        <taxon>Sar</taxon>
        <taxon>Stramenopiles</taxon>
        <taxon>Oomycota</taxon>
        <taxon>Peronosporomycetes</taxon>
        <taxon>Albuginales</taxon>
        <taxon>Albuginaceae</taxon>
        <taxon>Albugo</taxon>
    </lineage>
</organism>
<dbReference type="STRING" id="65357.A0A024GI65"/>
<proteinExistence type="predicted"/>
<dbReference type="PANTHER" id="PTHR47372">
    <property type="entry name" value="DAUER UP-REGULATED-RELATED"/>
    <property type="match status" value="1"/>
</dbReference>
<evidence type="ECO:0000313" key="4">
    <source>
        <dbReference type="Proteomes" id="UP000053237"/>
    </source>
</evidence>
<dbReference type="AlphaFoldDB" id="A0A024GI65"/>
<dbReference type="EMBL" id="CAIX01000115">
    <property type="protein sequence ID" value="CCI46028.1"/>
    <property type="molecule type" value="Genomic_DNA"/>
</dbReference>
<name>A0A024GI65_9STRA</name>
<evidence type="ECO:0000256" key="2">
    <source>
        <dbReference type="SAM" id="MobiDB-lite"/>
    </source>
</evidence>
<reference evidence="3 4" key="1">
    <citation type="submission" date="2012-05" db="EMBL/GenBank/DDBJ databases">
        <title>Recombination and specialization in a pathogen metapopulation.</title>
        <authorList>
            <person name="Gardiner A."/>
            <person name="Kemen E."/>
            <person name="Schultz-Larsen T."/>
            <person name="MacLean D."/>
            <person name="Van Oosterhout C."/>
            <person name="Jones J.D.G."/>
        </authorList>
    </citation>
    <scope>NUCLEOTIDE SEQUENCE [LARGE SCALE GENOMIC DNA]</scope>
    <source>
        <strain evidence="3 4">Ac Nc2</strain>
    </source>
</reference>
<feature type="coiled-coil region" evidence="1">
    <location>
        <begin position="83"/>
        <end position="110"/>
    </location>
</feature>
<keyword evidence="4" id="KW-1185">Reference proteome</keyword>
<evidence type="ECO:0000256" key="1">
    <source>
        <dbReference type="SAM" id="Coils"/>
    </source>
</evidence>
<comment type="caution">
    <text evidence="3">The sequence shown here is derived from an EMBL/GenBank/DDBJ whole genome shotgun (WGS) entry which is preliminary data.</text>
</comment>
<gene>
    <name evidence="3" type="ORF">BN9_069560</name>
</gene>
<dbReference type="OrthoDB" id="158144at2759"/>
<feature type="compositionally biased region" description="Basic and acidic residues" evidence="2">
    <location>
        <begin position="401"/>
        <end position="424"/>
    </location>
</feature>
<evidence type="ECO:0000313" key="3">
    <source>
        <dbReference type="EMBL" id="CCI46028.1"/>
    </source>
</evidence>
<protein>
    <submittedName>
        <fullName evidence="3">Uncharacterized protein</fullName>
    </submittedName>
</protein>
<dbReference type="InParanoid" id="A0A024GI65"/>
<dbReference type="PANTHER" id="PTHR47372:SF11">
    <property type="entry name" value="RE19971P"/>
    <property type="match status" value="1"/>
</dbReference>
<feature type="region of interest" description="Disordered" evidence="2">
    <location>
        <begin position="341"/>
        <end position="379"/>
    </location>
</feature>
<feature type="region of interest" description="Disordered" evidence="2">
    <location>
        <begin position="447"/>
        <end position="505"/>
    </location>
</feature>
<feature type="region of interest" description="Disordered" evidence="2">
    <location>
        <begin position="397"/>
        <end position="434"/>
    </location>
</feature>
<keyword evidence="1" id="KW-0175">Coiled coil</keyword>
<feature type="compositionally biased region" description="Basic and acidic residues" evidence="2">
    <location>
        <begin position="492"/>
        <end position="505"/>
    </location>
</feature>